<accession>A0A812D8T3</accession>
<name>A0A812D8T3_ACAPH</name>
<evidence type="ECO:0000313" key="2">
    <source>
        <dbReference type="EMBL" id="CAE1292528.1"/>
    </source>
</evidence>
<gene>
    <name evidence="2" type="ORF">SPHA_49338</name>
</gene>
<feature type="transmembrane region" description="Helical" evidence="1">
    <location>
        <begin position="104"/>
        <end position="127"/>
    </location>
</feature>
<organism evidence="2 3">
    <name type="scientific">Acanthosepion pharaonis</name>
    <name type="common">Pharaoh cuttlefish</name>
    <name type="synonym">Sepia pharaonis</name>
    <dbReference type="NCBI Taxonomy" id="158019"/>
    <lineage>
        <taxon>Eukaryota</taxon>
        <taxon>Metazoa</taxon>
        <taxon>Spiralia</taxon>
        <taxon>Lophotrochozoa</taxon>
        <taxon>Mollusca</taxon>
        <taxon>Cephalopoda</taxon>
        <taxon>Coleoidea</taxon>
        <taxon>Decapodiformes</taxon>
        <taxon>Sepiida</taxon>
        <taxon>Sepiina</taxon>
        <taxon>Sepiidae</taxon>
        <taxon>Acanthosepion</taxon>
    </lineage>
</organism>
<evidence type="ECO:0000313" key="3">
    <source>
        <dbReference type="Proteomes" id="UP000597762"/>
    </source>
</evidence>
<feature type="transmembrane region" description="Helical" evidence="1">
    <location>
        <begin position="133"/>
        <end position="156"/>
    </location>
</feature>
<feature type="transmembrane region" description="Helical" evidence="1">
    <location>
        <begin position="12"/>
        <end position="34"/>
    </location>
</feature>
<dbReference type="EMBL" id="CAHIKZ030002811">
    <property type="protein sequence ID" value="CAE1292528.1"/>
    <property type="molecule type" value="Genomic_DNA"/>
</dbReference>
<reference evidence="2" key="1">
    <citation type="submission" date="2021-01" db="EMBL/GenBank/DDBJ databases">
        <authorList>
            <person name="Li R."/>
            <person name="Bekaert M."/>
        </authorList>
    </citation>
    <scope>NUCLEOTIDE SEQUENCE</scope>
    <source>
        <strain evidence="2">Farmed</strain>
    </source>
</reference>
<sequence length="174" mass="19838">MKDSWEQELGSSVYFFFLSYCKYIPSPSISFLSFSFLSLFRHINALLLGFFLSFLCSIFSFLISSLYLSPSHLINLFSLLQFLLSGILSSLISSLCLSPSPNLFSFLLLLSLSLTLRNSLFVNFFSLSLSPNLFSFLLLSLSLSLCLNFFSLLLYFQLRKSLFLNFFSLPFSLS</sequence>
<protein>
    <submittedName>
        <fullName evidence="2">Uncharacterized protein</fullName>
    </submittedName>
</protein>
<keyword evidence="1" id="KW-0812">Transmembrane</keyword>
<keyword evidence="3" id="KW-1185">Reference proteome</keyword>
<feature type="transmembrane region" description="Helical" evidence="1">
    <location>
        <begin position="74"/>
        <end position="97"/>
    </location>
</feature>
<proteinExistence type="predicted"/>
<dbReference type="Proteomes" id="UP000597762">
    <property type="component" value="Unassembled WGS sequence"/>
</dbReference>
<comment type="caution">
    <text evidence="2">The sequence shown here is derived from an EMBL/GenBank/DDBJ whole genome shotgun (WGS) entry which is preliminary data.</text>
</comment>
<evidence type="ECO:0000256" key="1">
    <source>
        <dbReference type="SAM" id="Phobius"/>
    </source>
</evidence>
<feature type="transmembrane region" description="Helical" evidence="1">
    <location>
        <begin position="46"/>
        <end position="68"/>
    </location>
</feature>
<dbReference type="AlphaFoldDB" id="A0A812D8T3"/>
<keyword evidence="1" id="KW-1133">Transmembrane helix</keyword>
<keyword evidence="1" id="KW-0472">Membrane</keyword>